<dbReference type="HOGENOM" id="CLU_2939789_0_0_9"/>
<accession>E0PGV1</accession>
<keyword evidence="2" id="KW-1185">Reference proteome</keyword>
<evidence type="ECO:0000313" key="1">
    <source>
        <dbReference type="EMBL" id="EFM26407.1"/>
    </source>
</evidence>
<comment type="caution">
    <text evidence="1">The sequence shown here is derived from an EMBL/GenBank/DDBJ whole genome shotgun (WGS) entry which is preliminary data.</text>
</comment>
<evidence type="ECO:0000313" key="2">
    <source>
        <dbReference type="Proteomes" id="UP000004290"/>
    </source>
</evidence>
<sequence>MKRKQVHKISTRVQIRLPKRKERREAFYCQKIWVKIRQPDSNLDKKIPRRTYFTHPRFTR</sequence>
<dbReference type="AlphaFoldDB" id="E0PGV1"/>
<dbReference type="Proteomes" id="UP000004290">
    <property type="component" value="Unassembled WGS sequence"/>
</dbReference>
<name>E0PGV1_STREI</name>
<proteinExistence type="predicted"/>
<protein>
    <submittedName>
        <fullName evidence="1">Uncharacterized protein</fullName>
    </submittedName>
</protein>
<reference evidence="1 2" key="1">
    <citation type="submission" date="2010-07" db="EMBL/GenBank/DDBJ databases">
        <authorList>
            <person name="Muzny D."/>
            <person name="Qin X."/>
            <person name="Deng J."/>
            <person name="Jiang H."/>
            <person name="Liu Y."/>
            <person name="Qu J."/>
            <person name="Song X.-Z."/>
            <person name="Zhang L."/>
            <person name="Thornton R."/>
            <person name="Coyle M."/>
            <person name="Francisco L."/>
            <person name="Jackson L."/>
            <person name="Javaid M."/>
            <person name="Korchina V."/>
            <person name="Kovar C."/>
            <person name="Mata R."/>
            <person name="Mathew T."/>
            <person name="Ngo R."/>
            <person name="Nguyen L."/>
            <person name="Nguyen N."/>
            <person name="Okwuonu G."/>
            <person name="Ongeri F."/>
            <person name="Pham C."/>
            <person name="Simmons D."/>
            <person name="Wilczek-Boney K."/>
            <person name="Hale W."/>
            <person name="Jakkamsetti A."/>
            <person name="Pham P."/>
            <person name="Ruth R."/>
            <person name="San Lucas F."/>
            <person name="Warren J."/>
            <person name="Zhang J."/>
            <person name="Zhao Z."/>
            <person name="Zhou C."/>
            <person name="Zhu D."/>
            <person name="Lee S."/>
            <person name="Bess C."/>
            <person name="Blankenburg K."/>
            <person name="Forbes L."/>
            <person name="Fu Q."/>
            <person name="Gubbala S."/>
            <person name="Hirani K."/>
            <person name="Jayaseelan J.C."/>
            <person name="Lara F."/>
            <person name="Munidasa M."/>
            <person name="Palculict T."/>
            <person name="Patil S."/>
            <person name="Pu L.-L."/>
            <person name="Saada N."/>
            <person name="Tang L."/>
            <person name="Weissenberger G."/>
            <person name="Zhu Y."/>
            <person name="Hemphill L."/>
            <person name="Shang Y."/>
            <person name="Youmans B."/>
            <person name="Ayvaz T."/>
            <person name="Ross M."/>
            <person name="Santibanez J."/>
            <person name="Aqrawi P."/>
            <person name="Gross S."/>
            <person name="Joshi V."/>
            <person name="Fowler G."/>
            <person name="Nazareth L."/>
            <person name="Reid J."/>
            <person name="Worley K."/>
            <person name="Petrosino J."/>
            <person name="Highlander S."/>
            <person name="Gibbs R."/>
        </authorList>
    </citation>
    <scope>NUCLEOTIDE SEQUENCE [LARGE SCALE GENOMIC DNA]</scope>
    <source>
        <strain evidence="1 2">ATCC 700338</strain>
    </source>
</reference>
<organism evidence="1 2">
    <name type="scientific">Streptococcus equinus ATCC 700338</name>
    <dbReference type="NCBI Taxonomy" id="864569"/>
    <lineage>
        <taxon>Bacteria</taxon>
        <taxon>Bacillati</taxon>
        <taxon>Bacillota</taxon>
        <taxon>Bacilli</taxon>
        <taxon>Lactobacillales</taxon>
        <taxon>Streptococcaceae</taxon>
        <taxon>Streptococcus</taxon>
    </lineage>
</organism>
<gene>
    <name evidence="1" type="ORF">HMPREF9319_2074</name>
</gene>
<dbReference type="EMBL" id="AEEL01000029">
    <property type="protein sequence ID" value="EFM26407.1"/>
    <property type="molecule type" value="Genomic_DNA"/>
</dbReference>